<dbReference type="InterPro" id="IPR036388">
    <property type="entry name" value="WH-like_DNA-bd_sf"/>
</dbReference>
<dbReference type="PANTHER" id="PTHR43537:SF47">
    <property type="entry name" value="REGULATORY PROTEIN GNTR HTH"/>
    <property type="match status" value="1"/>
</dbReference>
<evidence type="ECO:0000313" key="5">
    <source>
        <dbReference type="EMBL" id="QEU74437.1"/>
    </source>
</evidence>
<proteinExistence type="predicted"/>
<evidence type="ECO:0000256" key="2">
    <source>
        <dbReference type="ARBA" id="ARBA00023125"/>
    </source>
</evidence>
<dbReference type="InterPro" id="IPR008920">
    <property type="entry name" value="TF_FadR/GntR_C"/>
</dbReference>
<keyword evidence="6" id="KW-1185">Reference proteome</keyword>
<reference evidence="5 6" key="1">
    <citation type="submission" date="2017-09" db="EMBL/GenBank/DDBJ databases">
        <authorList>
            <person name="Lee N."/>
            <person name="Cho B.-K."/>
        </authorList>
    </citation>
    <scope>NUCLEOTIDE SEQUENCE [LARGE SCALE GENOMIC DNA]</scope>
    <source>
        <strain evidence="5 6">ATCC 12769</strain>
    </source>
</reference>
<dbReference type="InterPro" id="IPR000524">
    <property type="entry name" value="Tscrpt_reg_HTH_GntR"/>
</dbReference>
<evidence type="ECO:0000256" key="1">
    <source>
        <dbReference type="ARBA" id="ARBA00023015"/>
    </source>
</evidence>
<keyword evidence="3" id="KW-0804">Transcription</keyword>
<dbReference type="SUPFAM" id="SSF48008">
    <property type="entry name" value="GntR ligand-binding domain-like"/>
    <property type="match status" value="1"/>
</dbReference>
<evidence type="ECO:0000259" key="4">
    <source>
        <dbReference type="PROSITE" id="PS50949"/>
    </source>
</evidence>
<keyword evidence="1" id="KW-0805">Transcription regulation</keyword>
<protein>
    <submittedName>
        <fullName evidence="5">FadR family transcriptional regulator</fullName>
    </submittedName>
</protein>
<dbReference type="SMART" id="SM00895">
    <property type="entry name" value="FCD"/>
    <property type="match status" value="1"/>
</dbReference>
<dbReference type="EMBL" id="CP023702">
    <property type="protein sequence ID" value="QEU74437.1"/>
    <property type="molecule type" value="Genomic_DNA"/>
</dbReference>
<dbReference type="GO" id="GO:0003677">
    <property type="term" value="F:DNA binding"/>
    <property type="evidence" value="ECO:0007669"/>
    <property type="project" value="UniProtKB-KW"/>
</dbReference>
<dbReference type="PANTHER" id="PTHR43537">
    <property type="entry name" value="TRANSCRIPTIONAL REGULATOR, GNTR FAMILY"/>
    <property type="match status" value="1"/>
</dbReference>
<dbReference type="OrthoDB" id="3575876at2"/>
<evidence type="ECO:0000256" key="3">
    <source>
        <dbReference type="ARBA" id="ARBA00023163"/>
    </source>
</evidence>
<sequence length="235" mass="24436">MSPSGSGGLGVLRPSPLVEQATERLREQITGGAWPVGTKLPGETTLAASLGVGRSTVREALRALAGAGLVQARQGAGVFVIATEAQEDWATQLRRAAVTDVYEVRMLIEVEAAQLAATRRTEDDVRALEAALAGRRAAGDADDAAFVDADIALHAAVVAAAHNPVLTDLFTRFVPALRRGLIDMLGLLALRATEPDHGDAGHAALVDAVRTGDADRAGGILRGELAGTLERLRTV</sequence>
<dbReference type="InterPro" id="IPR036390">
    <property type="entry name" value="WH_DNA-bd_sf"/>
</dbReference>
<accession>A0A5J6FF85</accession>
<dbReference type="InterPro" id="IPR011711">
    <property type="entry name" value="GntR_C"/>
</dbReference>
<dbReference type="PROSITE" id="PS50949">
    <property type="entry name" value="HTH_GNTR"/>
    <property type="match status" value="1"/>
</dbReference>
<dbReference type="Gene3D" id="1.20.120.530">
    <property type="entry name" value="GntR ligand-binding domain-like"/>
    <property type="match status" value="1"/>
</dbReference>
<dbReference type="PRINTS" id="PR00035">
    <property type="entry name" value="HTHGNTR"/>
</dbReference>
<feature type="domain" description="HTH gntR-type" evidence="4">
    <location>
        <begin position="15"/>
        <end position="83"/>
    </location>
</feature>
<keyword evidence="2" id="KW-0238">DNA-binding</keyword>
<dbReference type="GO" id="GO:0003700">
    <property type="term" value="F:DNA-binding transcription factor activity"/>
    <property type="evidence" value="ECO:0007669"/>
    <property type="project" value="InterPro"/>
</dbReference>
<dbReference type="SMART" id="SM00345">
    <property type="entry name" value="HTH_GNTR"/>
    <property type="match status" value="1"/>
</dbReference>
<evidence type="ECO:0000313" key="6">
    <source>
        <dbReference type="Proteomes" id="UP000326178"/>
    </source>
</evidence>
<dbReference type="AlphaFoldDB" id="A0A5J6FF85"/>
<organism evidence="5 6">
    <name type="scientific">Streptomyces nitrosporeus</name>
    <dbReference type="NCBI Taxonomy" id="28894"/>
    <lineage>
        <taxon>Bacteria</taxon>
        <taxon>Bacillati</taxon>
        <taxon>Actinomycetota</taxon>
        <taxon>Actinomycetes</taxon>
        <taxon>Kitasatosporales</taxon>
        <taxon>Streptomycetaceae</taxon>
        <taxon>Streptomyces</taxon>
    </lineage>
</organism>
<dbReference type="Proteomes" id="UP000326178">
    <property type="component" value="Chromosome"/>
</dbReference>
<dbReference type="SUPFAM" id="SSF46785">
    <property type="entry name" value="Winged helix' DNA-binding domain"/>
    <property type="match status" value="1"/>
</dbReference>
<dbReference type="Pfam" id="PF07729">
    <property type="entry name" value="FCD"/>
    <property type="match status" value="1"/>
</dbReference>
<dbReference type="Gene3D" id="1.10.10.10">
    <property type="entry name" value="Winged helix-like DNA-binding domain superfamily/Winged helix DNA-binding domain"/>
    <property type="match status" value="1"/>
</dbReference>
<dbReference type="RefSeq" id="WP_150489734.1">
    <property type="nucleotide sequence ID" value="NZ_BMUV01000002.1"/>
</dbReference>
<dbReference type="Pfam" id="PF00392">
    <property type="entry name" value="GntR"/>
    <property type="match status" value="1"/>
</dbReference>
<gene>
    <name evidence="5" type="ORF">CP967_22795</name>
</gene>
<dbReference type="KEGG" id="snk:CP967_22795"/>
<dbReference type="CDD" id="cd07377">
    <property type="entry name" value="WHTH_GntR"/>
    <property type="match status" value="1"/>
</dbReference>
<name>A0A5J6FF85_9ACTN</name>